<dbReference type="AlphaFoldDB" id="A0A7J7XBW6"/>
<evidence type="ECO:0000313" key="3">
    <source>
        <dbReference type="Proteomes" id="UP000558488"/>
    </source>
</evidence>
<feature type="region of interest" description="Disordered" evidence="1">
    <location>
        <begin position="102"/>
        <end position="147"/>
    </location>
</feature>
<dbReference type="EMBL" id="JACAGB010000008">
    <property type="protein sequence ID" value="KAF6346790.1"/>
    <property type="molecule type" value="Genomic_DNA"/>
</dbReference>
<proteinExistence type="predicted"/>
<sequence>MCSRVVSLREETRCAALPELTGSRNLSERNTEGRGVPRNTAWETPVCWPEPSLLIPETKALPRAVRACLSSCCSGHSTDVQKVPAKQRLQLLPAPAAALALPTAHRPPPTAHRPPPTAHRPLSLLPDAPPLCVQGRRPQGPAQMPPS</sequence>
<dbReference type="Proteomes" id="UP000558488">
    <property type="component" value="Unassembled WGS sequence"/>
</dbReference>
<keyword evidence="3" id="KW-1185">Reference proteome</keyword>
<organism evidence="2 3">
    <name type="scientific">Pipistrellus kuhlii</name>
    <name type="common">Kuhl's pipistrelle</name>
    <dbReference type="NCBI Taxonomy" id="59472"/>
    <lineage>
        <taxon>Eukaryota</taxon>
        <taxon>Metazoa</taxon>
        <taxon>Chordata</taxon>
        <taxon>Craniata</taxon>
        <taxon>Vertebrata</taxon>
        <taxon>Euteleostomi</taxon>
        <taxon>Mammalia</taxon>
        <taxon>Eutheria</taxon>
        <taxon>Laurasiatheria</taxon>
        <taxon>Chiroptera</taxon>
        <taxon>Yangochiroptera</taxon>
        <taxon>Vespertilionidae</taxon>
        <taxon>Pipistrellus</taxon>
    </lineage>
</organism>
<accession>A0A7J7XBW6</accession>
<evidence type="ECO:0000313" key="2">
    <source>
        <dbReference type="EMBL" id="KAF6346790.1"/>
    </source>
</evidence>
<gene>
    <name evidence="2" type="ORF">mPipKuh1_010574</name>
</gene>
<name>A0A7J7XBW6_PIPKU</name>
<evidence type="ECO:0000256" key="1">
    <source>
        <dbReference type="SAM" id="MobiDB-lite"/>
    </source>
</evidence>
<feature type="compositionally biased region" description="Pro residues" evidence="1">
    <location>
        <begin position="105"/>
        <end position="118"/>
    </location>
</feature>
<reference evidence="2 3" key="1">
    <citation type="journal article" date="2020" name="Nature">
        <title>Six reference-quality genomes reveal evolution of bat adaptations.</title>
        <authorList>
            <person name="Jebb D."/>
            <person name="Huang Z."/>
            <person name="Pippel M."/>
            <person name="Hughes G.M."/>
            <person name="Lavrichenko K."/>
            <person name="Devanna P."/>
            <person name="Winkler S."/>
            <person name="Jermiin L.S."/>
            <person name="Skirmuntt E.C."/>
            <person name="Katzourakis A."/>
            <person name="Burkitt-Gray L."/>
            <person name="Ray D.A."/>
            <person name="Sullivan K.A.M."/>
            <person name="Roscito J.G."/>
            <person name="Kirilenko B.M."/>
            <person name="Davalos L.M."/>
            <person name="Corthals A.P."/>
            <person name="Power M.L."/>
            <person name="Jones G."/>
            <person name="Ransome R.D."/>
            <person name="Dechmann D.K.N."/>
            <person name="Locatelli A.G."/>
            <person name="Puechmaille S.J."/>
            <person name="Fedrigo O."/>
            <person name="Jarvis E.D."/>
            <person name="Hiller M."/>
            <person name="Vernes S.C."/>
            <person name="Myers E.W."/>
            <person name="Teeling E.C."/>
        </authorList>
    </citation>
    <scope>NUCLEOTIDE SEQUENCE [LARGE SCALE GENOMIC DNA]</scope>
    <source>
        <strain evidence="2">MPipKuh1</strain>
        <tissue evidence="2">Flight muscle</tissue>
    </source>
</reference>
<comment type="caution">
    <text evidence="2">The sequence shown here is derived from an EMBL/GenBank/DDBJ whole genome shotgun (WGS) entry which is preliminary data.</text>
</comment>
<protein>
    <submittedName>
        <fullName evidence="2">Uncharacterized protein</fullName>
    </submittedName>
</protein>